<reference evidence="2 3" key="1">
    <citation type="submission" date="2022-12" db="EMBL/GenBank/DDBJ databases">
        <title>Chromosome-scale assembly of the Ensete ventricosum genome.</title>
        <authorList>
            <person name="Dussert Y."/>
            <person name="Stocks J."/>
            <person name="Wendawek A."/>
            <person name="Woldeyes F."/>
            <person name="Nichols R.A."/>
            <person name="Borrell J.S."/>
        </authorList>
    </citation>
    <scope>NUCLEOTIDE SEQUENCE [LARGE SCALE GENOMIC DNA]</scope>
    <source>
        <strain evidence="3">cv. Maze</strain>
        <tissue evidence="2">Seeds</tissue>
    </source>
</reference>
<sequence length="95" mass="10683">MKPRRAPSPANHGGRPKETPPPSKHRPKIVPKRLSCDFSAVPEDIITEFRELLESLPEESITVVGPPERSSISLPLLFHHLNQRSTDHKIPSRLP</sequence>
<dbReference type="EMBL" id="JAQQAF010000004">
    <property type="protein sequence ID" value="KAJ8490471.1"/>
    <property type="molecule type" value="Genomic_DNA"/>
</dbReference>
<evidence type="ECO:0000256" key="1">
    <source>
        <dbReference type="SAM" id="MobiDB-lite"/>
    </source>
</evidence>
<dbReference type="AlphaFoldDB" id="A0AAV8R709"/>
<comment type="caution">
    <text evidence="2">The sequence shown here is derived from an EMBL/GenBank/DDBJ whole genome shotgun (WGS) entry which is preliminary data.</text>
</comment>
<protein>
    <submittedName>
        <fullName evidence="2">Uncharacterized protein</fullName>
    </submittedName>
</protein>
<dbReference type="Proteomes" id="UP001222027">
    <property type="component" value="Unassembled WGS sequence"/>
</dbReference>
<accession>A0AAV8R709</accession>
<feature type="region of interest" description="Disordered" evidence="1">
    <location>
        <begin position="1"/>
        <end position="31"/>
    </location>
</feature>
<evidence type="ECO:0000313" key="3">
    <source>
        <dbReference type="Proteomes" id="UP001222027"/>
    </source>
</evidence>
<evidence type="ECO:0000313" key="2">
    <source>
        <dbReference type="EMBL" id="KAJ8490471.1"/>
    </source>
</evidence>
<name>A0AAV8R709_ENSVE</name>
<proteinExistence type="predicted"/>
<organism evidence="2 3">
    <name type="scientific">Ensete ventricosum</name>
    <name type="common">Abyssinian banana</name>
    <name type="synonym">Musa ensete</name>
    <dbReference type="NCBI Taxonomy" id="4639"/>
    <lineage>
        <taxon>Eukaryota</taxon>
        <taxon>Viridiplantae</taxon>
        <taxon>Streptophyta</taxon>
        <taxon>Embryophyta</taxon>
        <taxon>Tracheophyta</taxon>
        <taxon>Spermatophyta</taxon>
        <taxon>Magnoliopsida</taxon>
        <taxon>Liliopsida</taxon>
        <taxon>Zingiberales</taxon>
        <taxon>Musaceae</taxon>
        <taxon>Ensete</taxon>
    </lineage>
</organism>
<keyword evidence="3" id="KW-1185">Reference proteome</keyword>
<gene>
    <name evidence="2" type="ORF">OPV22_012192</name>
</gene>